<evidence type="ECO:0000256" key="4">
    <source>
        <dbReference type="ARBA" id="ARBA00023136"/>
    </source>
</evidence>
<feature type="transmembrane region" description="Helical" evidence="5">
    <location>
        <begin position="319"/>
        <end position="338"/>
    </location>
</feature>
<gene>
    <name evidence="6" type="ORF">PRZ48_009060</name>
</gene>
<feature type="transmembrane region" description="Helical" evidence="5">
    <location>
        <begin position="387"/>
        <end position="404"/>
    </location>
</feature>
<dbReference type="InterPro" id="IPR036259">
    <property type="entry name" value="MFS_trans_sf"/>
</dbReference>
<dbReference type="InterPro" id="IPR011701">
    <property type="entry name" value="MFS"/>
</dbReference>
<proteinExistence type="predicted"/>
<reference evidence="6 7" key="1">
    <citation type="journal article" date="2023" name="G3 (Bethesda)">
        <title>A chromosome-level genome assembly of Zasmidium syzygii isolated from banana leaves.</title>
        <authorList>
            <person name="van Westerhoven A.C."/>
            <person name="Mehrabi R."/>
            <person name="Talebi R."/>
            <person name="Steentjes M.B.F."/>
            <person name="Corcolon B."/>
            <person name="Chong P.A."/>
            <person name="Kema G.H.J."/>
            <person name="Seidl M.F."/>
        </authorList>
    </citation>
    <scope>NUCLEOTIDE SEQUENCE [LARGE SCALE GENOMIC DNA]</scope>
    <source>
        <strain evidence="6 7">P124</strain>
    </source>
</reference>
<evidence type="ECO:0000256" key="5">
    <source>
        <dbReference type="SAM" id="Phobius"/>
    </source>
</evidence>
<feature type="transmembrane region" description="Helical" evidence="5">
    <location>
        <begin position="154"/>
        <end position="185"/>
    </location>
</feature>
<accession>A0ABR0EI46</accession>
<sequence length="438" mass="47656">MDEAKVGLESVPSVASTASTDSIAWQKESVQSQDSHEQNTVDVPADVSFALLQKGFDVDRQGVVRWRQNSVTSVHPRRWPLLRKSYDSAVICFMEFVMTLISNTGSSIVPYAKDDLGISRELGLFYFTTLYLLGQAIGGLILPPVAESFGGRSIYLTSTIAYSACCVVLGACPTVPVVIVMRFATGFLSAMPAVVACGSIENMPWLFYIAAIVTAAIALMCCWMTESRPSQLLKKEVKDVARNNSFSGLSLDEADSTPDLKTFVRVHLALPIRLFLTEPIVFLTSIMGATVYGIIYLFTPALPVIYASPPYTFTPLQTSLVSLAIALGIPLTFLPRIYDILLLRRKDPATIEPEDKLFGFYVAAPVLAVGLWIFSTTIPPLTSSLPPWPSIASLTLFGFAVVEFDNVLSGYLTDVYTSYAASAISPMSFLRAILSGDV</sequence>
<keyword evidence="3 5" id="KW-1133">Transmembrane helix</keyword>
<evidence type="ECO:0000256" key="3">
    <source>
        <dbReference type="ARBA" id="ARBA00022989"/>
    </source>
</evidence>
<keyword evidence="7" id="KW-1185">Reference proteome</keyword>
<keyword evidence="2 5" id="KW-0812">Transmembrane</keyword>
<dbReference type="PANTHER" id="PTHR23502">
    <property type="entry name" value="MAJOR FACILITATOR SUPERFAMILY"/>
    <property type="match status" value="1"/>
</dbReference>
<dbReference type="Gene3D" id="1.20.1250.20">
    <property type="entry name" value="MFS general substrate transporter like domains"/>
    <property type="match status" value="1"/>
</dbReference>
<dbReference type="SUPFAM" id="SSF103473">
    <property type="entry name" value="MFS general substrate transporter"/>
    <property type="match status" value="1"/>
</dbReference>
<feature type="transmembrane region" description="Helical" evidence="5">
    <location>
        <begin position="358"/>
        <end position="375"/>
    </location>
</feature>
<name>A0ABR0EI46_ZASCE</name>
<comment type="caution">
    <text evidence="6">The sequence shown here is derived from an EMBL/GenBank/DDBJ whole genome shotgun (WGS) entry which is preliminary data.</text>
</comment>
<feature type="transmembrane region" description="Helical" evidence="5">
    <location>
        <begin position="124"/>
        <end position="142"/>
    </location>
</feature>
<organism evidence="6 7">
    <name type="scientific">Zasmidium cellare</name>
    <name type="common">Wine cellar mold</name>
    <name type="synonym">Racodium cellare</name>
    <dbReference type="NCBI Taxonomy" id="395010"/>
    <lineage>
        <taxon>Eukaryota</taxon>
        <taxon>Fungi</taxon>
        <taxon>Dikarya</taxon>
        <taxon>Ascomycota</taxon>
        <taxon>Pezizomycotina</taxon>
        <taxon>Dothideomycetes</taxon>
        <taxon>Dothideomycetidae</taxon>
        <taxon>Mycosphaerellales</taxon>
        <taxon>Mycosphaerellaceae</taxon>
        <taxon>Zasmidium</taxon>
    </lineage>
</organism>
<dbReference type="Proteomes" id="UP001305779">
    <property type="component" value="Unassembled WGS sequence"/>
</dbReference>
<comment type="subcellular location">
    <subcellularLocation>
        <location evidence="1">Membrane</location>
        <topology evidence="1">Multi-pass membrane protein</topology>
    </subcellularLocation>
</comment>
<evidence type="ECO:0000313" key="7">
    <source>
        <dbReference type="Proteomes" id="UP001305779"/>
    </source>
</evidence>
<feature type="transmembrane region" description="Helical" evidence="5">
    <location>
        <begin position="205"/>
        <end position="225"/>
    </location>
</feature>
<feature type="transmembrane region" description="Helical" evidence="5">
    <location>
        <begin position="88"/>
        <end position="112"/>
    </location>
</feature>
<protein>
    <submittedName>
        <fullName evidence="6">Uncharacterized protein</fullName>
    </submittedName>
</protein>
<dbReference type="Pfam" id="PF07690">
    <property type="entry name" value="MFS_1"/>
    <property type="match status" value="1"/>
</dbReference>
<evidence type="ECO:0000256" key="2">
    <source>
        <dbReference type="ARBA" id="ARBA00022692"/>
    </source>
</evidence>
<feature type="transmembrane region" description="Helical" evidence="5">
    <location>
        <begin position="280"/>
        <end position="299"/>
    </location>
</feature>
<keyword evidence="4 5" id="KW-0472">Membrane</keyword>
<evidence type="ECO:0000313" key="6">
    <source>
        <dbReference type="EMBL" id="KAK4500868.1"/>
    </source>
</evidence>
<dbReference type="EMBL" id="JAXOVC010000006">
    <property type="protein sequence ID" value="KAK4500868.1"/>
    <property type="molecule type" value="Genomic_DNA"/>
</dbReference>
<dbReference type="PANTHER" id="PTHR23502:SF157">
    <property type="entry name" value="MAJOR FACILITATOR SUPERFAMILY (MFS) PROFILE DOMAIN-CONTAINING PROTEIN-RELATED"/>
    <property type="match status" value="1"/>
</dbReference>
<evidence type="ECO:0000256" key="1">
    <source>
        <dbReference type="ARBA" id="ARBA00004141"/>
    </source>
</evidence>